<dbReference type="WBParaSite" id="PS1159_v2.g9561.t1">
    <property type="protein sequence ID" value="PS1159_v2.g9561.t1"/>
    <property type="gene ID" value="PS1159_v2.g9561"/>
</dbReference>
<evidence type="ECO:0000313" key="2">
    <source>
        <dbReference type="WBParaSite" id="PS1159_v2.g9561.t1"/>
    </source>
</evidence>
<proteinExistence type="predicted"/>
<name>A0AC35GWT4_9BILA</name>
<protein>
    <submittedName>
        <fullName evidence="2">Uncharacterized protein</fullName>
    </submittedName>
</protein>
<accession>A0AC35GWT4</accession>
<evidence type="ECO:0000313" key="1">
    <source>
        <dbReference type="Proteomes" id="UP000887580"/>
    </source>
</evidence>
<organism evidence="1 2">
    <name type="scientific">Panagrolaimus sp. PS1159</name>
    <dbReference type="NCBI Taxonomy" id="55785"/>
    <lineage>
        <taxon>Eukaryota</taxon>
        <taxon>Metazoa</taxon>
        <taxon>Ecdysozoa</taxon>
        <taxon>Nematoda</taxon>
        <taxon>Chromadorea</taxon>
        <taxon>Rhabditida</taxon>
        <taxon>Tylenchina</taxon>
        <taxon>Panagrolaimomorpha</taxon>
        <taxon>Panagrolaimoidea</taxon>
        <taxon>Panagrolaimidae</taxon>
        <taxon>Panagrolaimus</taxon>
    </lineage>
</organism>
<reference evidence="2" key="1">
    <citation type="submission" date="2022-11" db="UniProtKB">
        <authorList>
            <consortium name="WormBaseParasite"/>
        </authorList>
    </citation>
    <scope>IDENTIFICATION</scope>
</reference>
<sequence length="384" mass="45326">MADESPPLNDVDYFTYFKNQTDEFIFDKFCKLWENFDLNLFDVFTHFNTLEVIKFMLERFEKLSAAAKEKDKKIEILEMEKSEAIQNVNKESLENTKLQRKINELEYFLEERTDEEIVEFKEQIKQLEAHNENKRISIQKYRSERDSAEKKLKDIRQTKKETDAEVEALTTANEKLQSDLNVANESIRQLQNEISNLQICQNGKLKAAEYETNQFKTNFIAKDMELKNVQIKLEWAQKELFEFKQKFQSHENSNIHQSEISQLQKALTCSSDQNEKLKDDLLAAQNALKKLKDGKTTALNEIAKSLKDCGNLKKPVTKTLPPKKELIERLKSMEIENNILKEENEKYRILFEMEKKKEKKKLLKKEENLKNGNKSNKMEKAQNE</sequence>
<dbReference type="Proteomes" id="UP000887580">
    <property type="component" value="Unplaced"/>
</dbReference>